<dbReference type="CDD" id="cd03293">
    <property type="entry name" value="ABC_NrtD_SsuB_transporters"/>
    <property type="match status" value="1"/>
</dbReference>
<evidence type="ECO:0000256" key="1">
    <source>
        <dbReference type="ARBA" id="ARBA00022448"/>
    </source>
</evidence>
<proteinExistence type="predicted"/>
<evidence type="ECO:0000313" key="5">
    <source>
        <dbReference type="EMBL" id="WGW11673.1"/>
    </source>
</evidence>
<dbReference type="InterPro" id="IPR050166">
    <property type="entry name" value="ABC_transporter_ATP-bind"/>
</dbReference>
<feature type="domain" description="ABC transporter" evidence="4">
    <location>
        <begin position="5"/>
        <end position="237"/>
    </location>
</feature>
<organism evidence="5 6">
    <name type="scientific">Saxibacter everestensis</name>
    <dbReference type="NCBI Taxonomy" id="2909229"/>
    <lineage>
        <taxon>Bacteria</taxon>
        <taxon>Bacillati</taxon>
        <taxon>Actinomycetota</taxon>
        <taxon>Actinomycetes</taxon>
        <taxon>Micrococcales</taxon>
        <taxon>Brevibacteriaceae</taxon>
        <taxon>Saxibacter</taxon>
    </lineage>
</organism>
<protein>
    <submittedName>
        <fullName evidence="5">ABC transporter ATP-binding protein</fullName>
    </submittedName>
</protein>
<evidence type="ECO:0000313" key="6">
    <source>
        <dbReference type="Proteomes" id="UP001209083"/>
    </source>
</evidence>
<sequence>MVAAIEITGVQKVFSAKGADPVIALEDVSLAVNPGEFVSIIGPSGCGKSTLLYIIAGFTKFDRGSVKVNSSEVSGPGTDRGIVFQEYALFPWLTVLGNTMYGLRHRGLSKNEQREVAEQRIRDIGLVGFEHRYPKELSGGMKQRVAIARTLACDPDILLLDEPFGALDSQTREVMQDQLLRIWQETGKTVLMVTHDVGEAVFCSQRLIVMYARPGRVKSEVDVDIDRSKPREFVMVSDEFNSIRNDVWLSVREEVELTTRMTP</sequence>
<keyword evidence="2" id="KW-0547">Nucleotide-binding</keyword>
<keyword evidence="1" id="KW-0813">Transport</keyword>
<dbReference type="PANTHER" id="PTHR42788:SF13">
    <property type="entry name" value="ALIPHATIC SULFONATES IMPORT ATP-BINDING PROTEIN SSUB"/>
    <property type="match status" value="1"/>
</dbReference>
<dbReference type="GO" id="GO:0005524">
    <property type="term" value="F:ATP binding"/>
    <property type="evidence" value="ECO:0007669"/>
    <property type="project" value="UniProtKB-KW"/>
</dbReference>
<evidence type="ECO:0000256" key="3">
    <source>
        <dbReference type="ARBA" id="ARBA00022840"/>
    </source>
</evidence>
<keyword evidence="3 5" id="KW-0067">ATP-binding</keyword>
<dbReference type="SUPFAM" id="SSF52540">
    <property type="entry name" value="P-loop containing nucleoside triphosphate hydrolases"/>
    <property type="match status" value="1"/>
</dbReference>
<evidence type="ECO:0000256" key="2">
    <source>
        <dbReference type="ARBA" id="ARBA00022741"/>
    </source>
</evidence>
<dbReference type="SMART" id="SM00382">
    <property type="entry name" value="AAA"/>
    <property type="match status" value="1"/>
</dbReference>
<dbReference type="InterPro" id="IPR003593">
    <property type="entry name" value="AAA+_ATPase"/>
</dbReference>
<dbReference type="RefSeq" id="WP_349638463.1">
    <property type="nucleotide sequence ID" value="NZ_CP090958.1"/>
</dbReference>
<dbReference type="InterPro" id="IPR003439">
    <property type="entry name" value="ABC_transporter-like_ATP-bd"/>
</dbReference>
<dbReference type="InterPro" id="IPR017871">
    <property type="entry name" value="ABC_transporter-like_CS"/>
</dbReference>
<accession>A0ABY8QRX2</accession>
<dbReference type="Proteomes" id="UP001209083">
    <property type="component" value="Chromosome"/>
</dbReference>
<reference evidence="5 6" key="1">
    <citation type="submission" date="2023-05" db="EMBL/GenBank/DDBJ databases">
        <title>Lithophilousrod everest ZFBP1038 complete genpme.</title>
        <authorList>
            <person name="Tian M."/>
        </authorList>
    </citation>
    <scope>NUCLEOTIDE SEQUENCE [LARGE SCALE GENOMIC DNA]</scope>
    <source>
        <strain evidence="5 6">ZFBP1038</strain>
    </source>
</reference>
<name>A0ABY8QRX2_9MICO</name>
<dbReference type="EMBL" id="CP090958">
    <property type="protein sequence ID" value="WGW11673.1"/>
    <property type="molecule type" value="Genomic_DNA"/>
</dbReference>
<evidence type="ECO:0000259" key="4">
    <source>
        <dbReference type="PROSITE" id="PS50893"/>
    </source>
</evidence>
<dbReference type="PANTHER" id="PTHR42788">
    <property type="entry name" value="TAURINE IMPORT ATP-BINDING PROTEIN-RELATED"/>
    <property type="match status" value="1"/>
</dbReference>
<gene>
    <name evidence="5" type="ORF">LWF01_16505</name>
</gene>
<dbReference type="PROSITE" id="PS50893">
    <property type="entry name" value="ABC_TRANSPORTER_2"/>
    <property type="match status" value="1"/>
</dbReference>
<dbReference type="PROSITE" id="PS00211">
    <property type="entry name" value="ABC_TRANSPORTER_1"/>
    <property type="match status" value="1"/>
</dbReference>
<dbReference type="Gene3D" id="3.40.50.300">
    <property type="entry name" value="P-loop containing nucleotide triphosphate hydrolases"/>
    <property type="match status" value="1"/>
</dbReference>
<dbReference type="Pfam" id="PF00005">
    <property type="entry name" value="ABC_tran"/>
    <property type="match status" value="1"/>
</dbReference>
<dbReference type="InterPro" id="IPR027417">
    <property type="entry name" value="P-loop_NTPase"/>
</dbReference>
<keyword evidence="6" id="KW-1185">Reference proteome</keyword>